<gene>
    <name evidence="1" type="ORF">LIER_12248</name>
</gene>
<name>A0AAV3PRN9_LITER</name>
<keyword evidence="2" id="KW-1185">Reference proteome</keyword>
<sequence length="170" mass="19532">MKGTVLSSQGQSIKFSDYFQGLMVNPQFKFISTKARILSPLFPAKMDDDYSLLLKHDLLKTIKAGCIFGWTTPGGFIGMLNMEAAKMKRSTSYVLNGANRVFDLAFELQLKFIVRQVRLGCPTLFLATMSHKIEVLEQEILFDCLWEKRDSMHRERIQIIFTGLGQIWKR</sequence>
<organism evidence="1 2">
    <name type="scientific">Lithospermum erythrorhizon</name>
    <name type="common">Purple gromwell</name>
    <name type="synonym">Lithospermum officinale var. erythrorhizon</name>
    <dbReference type="NCBI Taxonomy" id="34254"/>
    <lineage>
        <taxon>Eukaryota</taxon>
        <taxon>Viridiplantae</taxon>
        <taxon>Streptophyta</taxon>
        <taxon>Embryophyta</taxon>
        <taxon>Tracheophyta</taxon>
        <taxon>Spermatophyta</taxon>
        <taxon>Magnoliopsida</taxon>
        <taxon>eudicotyledons</taxon>
        <taxon>Gunneridae</taxon>
        <taxon>Pentapetalae</taxon>
        <taxon>asterids</taxon>
        <taxon>lamiids</taxon>
        <taxon>Boraginales</taxon>
        <taxon>Boraginaceae</taxon>
        <taxon>Boraginoideae</taxon>
        <taxon>Lithospermeae</taxon>
        <taxon>Lithospermum</taxon>
    </lineage>
</organism>
<evidence type="ECO:0000313" key="2">
    <source>
        <dbReference type="Proteomes" id="UP001454036"/>
    </source>
</evidence>
<reference evidence="1 2" key="1">
    <citation type="submission" date="2024-01" db="EMBL/GenBank/DDBJ databases">
        <title>The complete chloroplast genome sequence of Lithospermum erythrorhizon: insights into the phylogenetic relationship among Boraginaceae species and the maternal lineages of purple gromwells.</title>
        <authorList>
            <person name="Okada T."/>
            <person name="Watanabe K."/>
        </authorList>
    </citation>
    <scope>NUCLEOTIDE SEQUENCE [LARGE SCALE GENOMIC DNA]</scope>
</reference>
<dbReference type="Proteomes" id="UP001454036">
    <property type="component" value="Unassembled WGS sequence"/>
</dbReference>
<evidence type="ECO:0000313" key="1">
    <source>
        <dbReference type="EMBL" id="GAA0154194.1"/>
    </source>
</evidence>
<proteinExistence type="predicted"/>
<protein>
    <submittedName>
        <fullName evidence="1">Uncharacterized protein</fullName>
    </submittedName>
</protein>
<comment type="caution">
    <text evidence="1">The sequence shown here is derived from an EMBL/GenBank/DDBJ whole genome shotgun (WGS) entry which is preliminary data.</text>
</comment>
<accession>A0AAV3PRN9</accession>
<dbReference type="AlphaFoldDB" id="A0AAV3PRN9"/>
<dbReference type="EMBL" id="BAABME010002339">
    <property type="protein sequence ID" value="GAA0154194.1"/>
    <property type="molecule type" value="Genomic_DNA"/>
</dbReference>